<comment type="caution">
    <text evidence="1">The sequence shown here is derived from an EMBL/GenBank/DDBJ whole genome shotgun (WGS) entry which is preliminary data.</text>
</comment>
<evidence type="ECO:0000313" key="2">
    <source>
        <dbReference type="Proteomes" id="UP001224477"/>
    </source>
</evidence>
<sequence length="1263" mass="141149">MDNFLNHPDLSEISQLAAALGMMQPSGTLRSVVDRCPGFIKRLDSACPVQTAGIFAGLLLSPKFQMNCYRLEMLVHSSVAMGSGANPAPPQVLVQGYREVGEACGFLEDPPEDLFVANISSRRGNYKILNGVWESAGFYLQRIVDLTDTLPRAGDFVRIADAIHALLTVSDFIASRAGLVRNEAGIDGGQHSLSFKTAGKPSDLRALAAISPTELAKSGVSLDLLSPFIFDYAKRDQLLDQPFGNTDLEKQPLILHGDTLYVLLPTALSLAVRHHFIEALGSGDARQNFLRNLGLSFADTLEAASRYTEWVAPFRFRHDENGAYACASAKIDAGRYLNIICVMDTLTDFEEETFAGTFTPSEPAIDKLSELISTLEEHGSKQADFDSGITLVVGCGVGRGVAFELDPIQRLGWSYRFISAPDFCTLCSTDGFTLLDLWRLAEAQSELGKMQVWLHNINGLLNLYAWADALDGHMVPHASIPEADSEARQMLVSVEQNGLWGLRQKVAMSVDAHVERYVDGSWKPVVKEGRSYFREDDRRPLYVHFSPNGFEELLGAFPSAERCWWSQVISPEQTLPSHRADRWKMVGVWLVRAAGPLERWFSQSLGVAPVLWRCVFESAPSDEEAHIHGTPEDAEQAIAVHIDAARRTIELRIGSGFDQAIYHPENIAERALVTALVQGVAKLAGQPEAPILSVVDEIVANPQARHSHIFKASKFRDYLVLSGQLSERRLIKINRFDEAFGKLGLGWTVRSQAEGGRIEGKMECQRYLNALVGQLEQELCEELRQFKRESVLTVLMNNHEAASVSRDQWHRTAAAALALRDDQAAALSAMRDHEFKLNAVFQPTRNLVEMAICESPENDGKTFGMLDASRLLAKASRLYHLGGWSDLIRWDLMKPLVMIQPLGDVQVPYDFMDTVLQNYGSATSTYRYLNSARNYSRSLKTPSTISSAGEVFEERFLSAWESEFGASLTSYLIFIEALEDKAITDQTIQFTLRFSELIELAATPEAGDAIVNNLTLSSRPSWAELPERYDKKDIAPWRFRRRLSLLRRPLLQLSNEDDPVLLIVPGLIREGFNSIVSNYHAGSYADRHLGAAMRRYAGYARNRDGMAFNTMVADRLTELGWQVAPEIKLTKILRMPLDRDYGDVDVLAWSPTKGRVLIIECKDLQFKKTYGEIAEQLSDFRGLEIDGKRDLLRKHLDRVDVLQKHRLKALEFLKLESHARIESVVVFKHTVPMLYAAGPIREEASTFTYEELTKLDIRPSDLA</sequence>
<proteinExistence type="predicted"/>
<keyword evidence="2" id="KW-1185">Reference proteome</keyword>
<protein>
    <submittedName>
        <fullName evidence="1">Zinc chelation protein SecC</fullName>
    </submittedName>
</protein>
<name>A0ABU1CNW7_9PSED</name>
<dbReference type="EMBL" id="JAVGXC010000006">
    <property type="protein sequence ID" value="MDR0188956.1"/>
    <property type="molecule type" value="Genomic_DNA"/>
</dbReference>
<reference evidence="1 2" key="1">
    <citation type="journal article" date="2023" name="Microbiol. Resour. Announc.">
        <title>Whole-genome sequence of Pseudomonas yamanorum OLsAu1 isolated from the edible ectomycorrhizal mushroom Lactarius sp. section Deliciosi.</title>
        <authorList>
            <person name="Ramirez-Mendoza R."/>
            <person name="Angeles-Argaiz R.E."/>
            <person name="Hernandez-Oaxaca D."/>
            <person name="Aguirre-Beltran L."/>
            <person name="Almaraz-Suarez J."/>
            <person name="Perez-Moreno J."/>
        </authorList>
    </citation>
    <scope>NUCLEOTIDE SEQUENCE [LARGE SCALE GENOMIC DNA]</scope>
    <source>
        <strain evidence="1 2">OLsAu1</strain>
    </source>
</reference>
<evidence type="ECO:0000313" key="1">
    <source>
        <dbReference type="EMBL" id="MDR0188956.1"/>
    </source>
</evidence>
<accession>A0ABU1CNW7</accession>
<organism evidence="1 2">
    <name type="scientific">Pseudomonas yamanorum</name>
    <dbReference type="NCBI Taxonomy" id="515393"/>
    <lineage>
        <taxon>Bacteria</taxon>
        <taxon>Pseudomonadati</taxon>
        <taxon>Pseudomonadota</taxon>
        <taxon>Gammaproteobacteria</taxon>
        <taxon>Pseudomonadales</taxon>
        <taxon>Pseudomonadaceae</taxon>
        <taxon>Pseudomonas</taxon>
    </lineage>
</organism>
<dbReference type="RefSeq" id="WP_309254613.1">
    <property type="nucleotide sequence ID" value="NZ_JAVGXC010000006.1"/>
</dbReference>
<gene>
    <name evidence="1" type="ORF">RCO22_08405</name>
</gene>
<dbReference type="Proteomes" id="UP001224477">
    <property type="component" value="Unassembled WGS sequence"/>
</dbReference>